<dbReference type="HOGENOM" id="CLU_2821477_0_0_4"/>
<evidence type="ECO:0000313" key="1">
    <source>
        <dbReference type="EMBL" id="AFK63840.1"/>
    </source>
</evidence>
<gene>
    <name evidence="1" type="ordered locus">TKWG_20455</name>
</gene>
<evidence type="ECO:0000313" key="2">
    <source>
        <dbReference type="Proteomes" id="UP000005267"/>
    </source>
</evidence>
<dbReference type="KEGG" id="aka:TKWG_20455"/>
<sequence>MGFFLSACQGAGQQGVSAVACPGARVIGSAVDVRRGVAMDLPVGAHPGIDFALKEPARQQPKFVIM</sequence>
<accession>I3UFQ2</accession>
<keyword evidence="2" id="KW-1185">Reference proteome</keyword>
<protein>
    <submittedName>
        <fullName evidence="1">Uncharacterized protein</fullName>
    </submittedName>
</protein>
<proteinExistence type="predicted"/>
<dbReference type="AlphaFoldDB" id="I3UFQ2"/>
<dbReference type="Proteomes" id="UP000005267">
    <property type="component" value="Chromosome"/>
</dbReference>
<reference evidence="2" key="2">
    <citation type="journal article" date="2013" name="PLoS ONE">
        <title>Genome implosion elicits host-confinement in Alcaligenaceae: evidence from the comparative genomics of Tetrathiobacter kashmirensis, a pathogen in the making.</title>
        <authorList>
            <person name="Ghosh W."/>
            <person name="Alam M."/>
            <person name="Roy C."/>
            <person name="Pyne P."/>
            <person name="George A."/>
            <person name="Chakraborty R."/>
            <person name="Majumder S."/>
            <person name="Agarwal A."/>
            <person name="Chakraborty S."/>
            <person name="Majumdar S."/>
            <person name="Gupta S.K."/>
        </authorList>
    </citation>
    <scope>NUCLEOTIDE SEQUENCE [LARGE SCALE GENOMIC DNA]</scope>
    <source>
        <strain evidence="2">WT001</strain>
    </source>
</reference>
<name>I3UFQ2_ADVKW</name>
<dbReference type="EMBL" id="CP003555">
    <property type="protein sequence ID" value="AFK63840.1"/>
    <property type="molecule type" value="Genomic_DNA"/>
</dbReference>
<organism evidence="1 2">
    <name type="scientific">Advenella kashmirensis (strain DSM 17095 / LMG 22695 / WT001)</name>
    <name type="common">Tetrathiobacter kashmirensis</name>
    <dbReference type="NCBI Taxonomy" id="1036672"/>
    <lineage>
        <taxon>Bacteria</taxon>
        <taxon>Pseudomonadati</taxon>
        <taxon>Pseudomonadota</taxon>
        <taxon>Betaproteobacteria</taxon>
        <taxon>Burkholderiales</taxon>
        <taxon>Alcaligenaceae</taxon>
    </lineage>
</organism>
<reference evidence="1 2" key="1">
    <citation type="journal article" date="2011" name="J. Bacteriol.">
        <title>Whole-genome shotgun sequencing of the sulfur-oxidizing chemoautotroph Tetrathiobacter kashmirensis.</title>
        <authorList>
            <person name="Ghosh W."/>
            <person name="George A."/>
            <person name="Agarwal A."/>
            <person name="Raj P."/>
            <person name="Alam M."/>
            <person name="Pyne P."/>
            <person name="Das Gupta S.K."/>
        </authorList>
    </citation>
    <scope>NUCLEOTIDE SEQUENCE [LARGE SCALE GENOMIC DNA]</scope>
    <source>
        <strain evidence="1 2">WT001</strain>
    </source>
</reference>